<dbReference type="OMA" id="AGQMCTG"/>
<feature type="region of interest" description="Disordered" evidence="8">
    <location>
        <begin position="31"/>
        <end position="50"/>
    </location>
</feature>
<dbReference type="OrthoDB" id="66620at2759"/>
<dbReference type="AlphaFoldDB" id="A0A0L0S9X2"/>
<keyword evidence="3 9" id="KW-0812">Transmembrane</keyword>
<dbReference type="GO" id="GO:0140359">
    <property type="term" value="F:ABC-type transporter activity"/>
    <property type="evidence" value="ECO:0007669"/>
    <property type="project" value="InterPro"/>
</dbReference>
<dbReference type="Pfam" id="PF01061">
    <property type="entry name" value="ABC2_membrane"/>
    <property type="match status" value="1"/>
</dbReference>
<keyword evidence="5" id="KW-0067">ATP-binding</keyword>
<dbReference type="PANTHER" id="PTHR48041:SF91">
    <property type="entry name" value="ABC TRANSPORTER G FAMILY MEMBER 28"/>
    <property type="match status" value="1"/>
</dbReference>
<evidence type="ECO:0000256" key="4">
    <source>
        <dbReference type="ARBA" id="ARBA00022741"/>
    </source>
</evidence>
<evidence type="ECO:0000256" key="9">
    <source>
        <dbReference type="SAM" id="Phobius"/>
    </source>
</evidence>
<evidence type="ECO:0000256" key="5">
    <source>
        <dbReference type="ARBA" id="ARBA00022840"/>
    </source>
</evidence>
<dbReference type="GO" id="GO:0016020">
    <property type="term" value="C:membrane"/>
    <property type="evidence" value="ECO:0007669"/>
    <property type="project" value="UniProtKB-SubCell"/>
</dbReference>
<dbReference type="InterPro" id="IPR017871">
    <property type="entry name" value="ABC_transporter-like_CS"/>
</dbReference>
<keyword evidence="2" id="KW-0813">Transport</keyword>
<evidence type="ECO:0000256" key="1">
    <source>
        <dbReference type="ARBA" id="ARBA00004141"/>
    </source>
</evidence>
<evidence type="ECO:0000256" key="3">
    <source>
        <dbReference type="ARBA" id="ARBA00022692"/>
    </source>
</evidence>
<dbReference type="SUPFAM" id="SSF52540">
    <property type="entry name" value="P-loop containing nucleoside triphosphate hydrolases"/>
    <property type="match status" value="1"/>
</dbReference>
<keyword evidence="7 9" id="KW-0472">Membrane</keyword>
<keyword evidence="12" id="KW-1185">Reference proteome</keyword>
<organism evidence="11 12">
    <name type="scientific">Allomyces macrogynus (strain ATCC 38327)</name>
    <name type="common">Allomyces javanicus var. macrogynus</name>
    <dbReference type="NCBI Taxonomy" id="578462"/>
    <lineage>
        <taxon>Eukaryota</taxon>
        <taxon>Fungi</taxon>
        <taxon>Fungi incertae sedis</taxon>
        <taxon>Blastocladiomycota</taxon>
        <taxon>Blastocladiomycetes</taxon>
        <taxon>Blastocladiales</taxon>
        <taxon>Blastocladiaceae</taxon>
        <taxon>Allomyces</taxon>
    </lineage>
</organism>
<feature type="domain" description="ABC transporter" evidence="10">
    <location>
        <begin position="60"/>
        <end position="307"/>
    </location>
</feature>
<dbReference type="PROSITE" id="PS50893">
    <property type="entry name" value="ABC_TRANSPORTER_2"/>
    <property type="match status" value="1"/>
</dbReference>
<accession>A0A0L0S9X2</accession>
<dbReference type="eggNOG" id="KOG0061">
    <property type="taxonomic scope" value="Eukaryota"/>
</dbReference>
<dbReference type="InterPro" id="IPR003593">
    <property type="entry name" value="AAA+_ATPase"/>
</dbReference>
<dbReference type="Pfam" id="PF00005">
    <property type="entry name" value="ABC_tran"/>
    <property type="match status" value="1"/>
</dbReference>
<dbReference type="InterPro" id="IPR050352">
    <property type="entry name" value="ABCG_transporters"/>
</dbReference>
<feature type="transmembrane region" description="Helical" evidence="9">
    <location>
        <begin position="633"/>
        <end position="654"/>
    </location>
</feature>
<dbReference type="PANTHER" id="PTHR48041">
    <property type="entry name" value="ABC TRANSPORTER G FAMILY MEMBER 28"/>
    <property type="match status" value="1"/>
</dbReference>
<feature type="transmembrane region" description="Helical" evidence="9">
    <location>
        <begin position="437"/>
        <end position="458"/>
    </location>
</feature>
<feature type="transmembrane region" description="Helical" evidence="9">
    <location>
        <begin position="405"/>
        <end position="422"/>
    </location>
</feature>
<name>A0A0L0S9X2_ALLM3</name>
<evidence type="ECO:0000256" key="8">
    <source>
        <dbReference type="SAM" id="MobiDB-lite"/>
    </source>
</evidence>
<evidence type="ECO:0000259" key="10">
    <source>
        <dbReference type="PROSITE" id="PS50893"/>
    </source>
</evidence>
<dbReference type="InterPro" id="IPR013525">
    <property type="entry name" value="ABC2_TM"/>
</dbReference>
<evidence type="ECO:0000256" key="7">
    <source>
        <dbReference type="ARBA" id="ARBA00023136"/>
    </source>
</evidence>
<dbReference type="Gene3D" id="3.40.50.300">
    <property type="entry name" value="P-loop containing nucleotide triphosphate hydrolases"/>
    <property type="match status" value="1"/>
</dbReference>
<proteinExistence type="predicted"/>
<dbReference type="Pfam" id="PF19055">
    <property type="entry name" value="ABC2_membrane_7"/>
    <property type="match status" value="1"/>
</dbReference>
<dbReference type="EMBL" id="GG745334">
    <property type="protein sequence ID" value="KNE59398.1"/>
    <property type="molecule type" value="Genomic_DNA"/>
</dbReference>
<dbReference type="SMART" id="SM00382">
    <property type="entry name" value="AAA"/>
    <property type="match status" value="1"/>
</dbReference>
<reference evidence="11 12" key="1">
    <citation type="submission" date="2009-11" db="EMBL/GenBank/DDBJ databases">
        <title>Annotation of Allomyces macrogynus ATCC 38327.</title>
        <authorList>
            <consortium name="The Broad Institute Genome Sequencing Platform"/>
            <person name="Russ C."/>
            <person name="Cuomo C."/>
            <person name="Burger G."/>
            <person name="Gray M.W."/>
            <person name="Holland P.W.H."/>
            <person name="King N."/>
            <person name="Lang F.B.F."/>
            <person name="Roger A.J."/>
            <person name="Ruiz-Trillo I."/>
            <person name="Young S.K."/>
            <person name="Zeng Q."/>
            <person name="Gargeya S."/>
            <person name="Fitzgerald M."/>
            <person name="Haas B."/>
            <person name="Abouelleil A."/>
            <person name="Alvarado L."/>
            <person name="Arachchi H.M."/>
            <person name="Berlin A."/>
            <person name="Chapman S.B."/>
            <person name="Gearin G."/>
            <person name="Goldberg J."/>
            <person name="Griggs A."/>
            <person name="Gujja S."/>
            <person name="Hansen M."/>
            <person name="Heiman D."/>
            <person name="Howarth C."/>
            <person name="Larimer J."/>
            <person name="Lui A."/>
            <person name="MacDonald P.J.P."/>
            <person name="McCowen C."/>
            <person name="Montmayeur A."/>
            <person name="Murphy C."/>
            <person name="Neiman D."/>
            <person name="Pearson M."/>
            <person name="Priest M."/>
            <person name="Roberts A."/>
            <person name="Saif S."/>
            <person name="Shea T."/>
            <person name="Sisk P."/>
            <person name="Stolte C."/>
            <person name="Sykes S."/>
            <person name="Wortman J."/>
            <person name="Nusbaum C."/>
            <person name="Birren B."/>
        </authorList>
    </citation>
    <scope>NUCLEOTIDE SEQUENCE [LARGE SCALE GENOMIC DNA]</scope>
    <source>
        <strain evidence="11 12">ATCC 38327</strain>
    </source>
</reference>
<dbReference type="CDD" id="cd03213">
    <property type="entry name" value="ABCG_EPDR"/>
    <property type="match status" value="1"/>
</dbReference>
<dbReference type="GO" id="GO:0016887">
    <property type="term" value="F:ATP hydrolysis activity"/>
    <property type="evidence" value="ECO:0007669"/>
    <property type="project" value="InterPro"/>
</dbReference>
<evidence type="ECO:0000256" key="6">
    <source>
        <dbReference type="ARBA" id="ARBA00022989"/>
    </source>
</evidence>
<dbReference type="InterPro" id="IPR043926">
    <property type="entry name" value="ABCG_dom"/>
</dbReference>
<feature type="transmembrane region" description="Helical" evidence="9">
    <location>
        <begin position="514"/>
        <end position="537"/>
    </location>
</feature>
<reference evidence="12" key="2">
    <citation type="submission" date="2009-11" db="EMBL/GenBank/DDBJ databases">
        <title>The Genome Sequence of Allomyces macrogynus strain ATCC 38327.</title>
        <authorList>
            <consortium name="The Broad Institute Genome Sequencing Platform"/>
            <person name="Russ C."/>
            <person name="Cuomo C."/>
            <person name="Shea T."/>
            <person name="Young S.K."/>
            <person name="Zeng Q."/>
            <person name="Koehrsen M."/>
            <person name="Haas B."/>
            <person name="Borodovsky M."/>
            <person name="Guigo R."/>
            <person name="Alvarado L."/>
            <person name="Berlin A."/>
            <person name="Borenstein D."/>
            <person name="Chen Z."/>
            <person name="Engels R."/>
            <person name="Freedman E."/>
            <person name="Gellesch M."/>
            <person name="Goldberg J."/>
            <person name="Griggs A."/>
            <person name="Gujja S."/>
            <person name="Heiman D."/>
            <person name="Hepburn T."/>
            <person name="Howarth C."/>
            <person name="Jen D."/>
            <person name="Larson L."/>
            <person name="Lewis B."/>
            <person name="Mehta T."/>
            <person name="Park D."/>
            <person name="Pearson M."/>
            <person name="Roberts A."/>
            <person name="Saif S."/>
            <person name="Shenoy N."/>
            <person name="Sisk P."/>
            <person name="Stolte C."/>
            <person name="Sykes S."/>
            <person name="Walk T."/>
            <person name="White J."/>
            <person name="Yandava C."/>
            <person name="Burger G."/>
            <person name="Gray M.W."/>
            <person name="Holland P.W.H."/>
            <person name="King N."/>
            <person name="Lang F.B.F."/>
            <person name="Roger A.J."/>
            <person name="Ruiz-Trillo I."/>
            <person name="Lander E."/>
            <person name="Nusbaum C."/>
        </authorList>
    </citation>
    <scope>NUCLEOTIDE SEQUENCE [LARGE SCALE GENOMIC DNA]</scope>
    <source>
        <strain evidence="12">ATCC 38327</strain>
    </source>
</reference>
<evidence type="ECO:0000256" key="2">
    <source>
        <dbReference type="ARBA" id="ARBA00022448"/>
    </source>
</evidence>
<dbReference type="PROSITE" id="PS00211">
    <property type="entry name" value="ABC_TRANSPORTER_1"/>
    <property type="match status" value="1"/>
</dbReference>
<dbReference type="InterPro" id="IPR027417">
    <property type="entry name" value="P-loop_NTPase"/>
</dbReference>
<dbReference type="STRING" id="578462.A0A0L0S9X2"/>
<dbReference type="VEuPathDB" id="FungiDB:AMAG_03681"/>
<dbReference type="Proteomes" id="UP000054350">
    <property type="component" value="Unassembled WGS sequence"/>
</dbReference>
<gene>
    <name evidence="11" type="ORF">AMAG_03681</name>
</gene>
<feature type="transmembrane region" description="Helical" evidence="9">
    <location>
        <begin position="479"/>
        <end position="502"/>
    </location>
</feature>
<evidence type="ECO:0000313" key="11">
    <source>
        <dbReference type="EMBL" id="KNE59398.1"/>
    </source>
</evidence>
<protein>
    <recommendedName>
        <fullName evidence="10">ABC transporter domain-containing protein</fullName>
    </recommendedName>
</protein>
<comment type="subcellular location">
    <subcellularLocation>
        <location evidence="1">Membrane</location>
        <topology evidence="1">Multi-pass membrane protein</topology>
    </subcellularLocation>
</comment>
<keyword evidence="4" id="KW-0547">Nucleotide-binding</keyword>
<dbReference type="InterPro" id="IPR003439">
    <property type="entry name" value="ABC_transporter-like_ATP-bd"/>
</dbReference>
<feature type="compositionally biased region" description="Polar residues" evidence="8">
    <location>
        <begin position="37"/>
        <end position="48"/>
    </location>
</feature>
<dbReference type="GO" id="GO:0005524">
    <property type="term" value="F:ATP binding"/>
    <property type="evidence" value="ECO:0007669"/>
    <property type="project" value="UniProtKB-KW"/>
</dbReference>
<sequence>MTADSSSPRAAPAAVAAPLLADVDVVVADARSPPAPKTSSDSTATSSLIPPLPEERRINIAFDHIDYRISVGNGKKAVEKHILKDVSLNFRAGKLTVILGASGAGKTSLLNVVAGETKIGKINGNVYLNGQPSSGAEIKKVSGFVHQDDVVLGTMTVLEAITMSAKLRLPHTLSPEDKDQKVQDIIHMLNLEKTQQSVIGTATEKGISGGERKRVCMAMELVTNPPCVFLDEPTSGLDSYTAFAVVQLLRDLAASGRTVIATLHQPSSEIFHLIDDLVIMAQGEVMYYGDAEHSIDYFAREGYPTPQFSNPADHFFMSILNTSEASVQKDARFSAQERIPALLDVWKKSPEHSALLKEIQFPSRTDGITDQSLKYKSRFVDQFPVLFSRAARNAFRNKLIIKAKLGQNIFLGVLMGLIYLNVPGRNFAAQIQDRTGVLFFLAVNQLMGSSMGVLSVFAAEKQVFQREFGAGFYSLPAYFFSKVAVELPFQIIMPWIMISIMYWMIGLQNDVSKYFIATGLTVLMAQCGTAIGMLAACAFNELSVALAIVPVILLPLMLFSGLFVNSDNIPVFLDWIKYISPVKYGFVGMTKNEFTGLQICPKDTDTPALQRAGCKPGEDTITSLGFDNQGSIFLNYMVLLALWVALLIMSYMALWRIVRSAKRVDFAPPSADQLAKAKAAKEAGNELAGVAVEK</sequence>
<feature type="transmembrane region" description="Helical" evidence="9">
    <location>
        <begin position="544"/>
        <end position="564"/>
    </location>
</feature>
<evidence type="ECO:0000313" key="12">
    <source>
        <dbReference type="Proteomes" id="UP000054350"/>
    </source>
</evidence>
<keyword evidence="6 9" id="KW-1133">Transmembrane helix</keyword>